<evidence type="ECO:0000313" key="3">
    <source>
        <dbReference type="Proteomes" id="UP000189670"/>
    </source>
</evidence>
<accession>A0A1V1P8Q6</accession>
<dbReference type="AlphaFoldDB" id="A0A1V1P8Q6"/>
<name>A0A1V1P8Q6_9BACT</name>
<dbReference type="SUPFAM" id="SSF49363">
    <property type="entry name" value="Purple acid phosphatase, N-terminal domain"/>
    <property type="match status" value="1"/>
</dbReference>
<gene>
    <name evidence="2" type="ORF">OMM_02612</name>
</gene>
<dbReference type="GO" id="GO:0046872">
    <property type="term" value="F:metal ion binding"/>
    <property type="evidence" value="ECO:0007669"/>
    <property type="project" value="InterPro"/>
</dbReference>
<dbReference type="InterPro" id="IPR003961">
    <property type="entry name" value="FN3_dom"/>
</dbReference>
<dbReference type="EMBL" id="ATBP01000294">
    <property type="protein sequence ID" value="ETR71267.1"/>
    <property type="molecule type" value="Genomic_DNA"/>
</dbReference>
<dbReference type="PROSITE" id="PS50853">
    <property type="entry name" value="FN3"/>
    <property type="match status" value="1"/>
</dbReference>
<dbReference type="Proteomes" id="UP000189670">
    <property type="component" value="Unassembled WGS sequence"/>
</dbReference>
<dbReference type="Gene3D" id="2.60.40.380">
    <property type="entry name" value="Purple acid phosphatase-like, N-terminal"/>
    <property type="match status" value="1"/>
</dbReference>
<dbReference type="CDD" id="cd00063">
    <property type="entry name" value="FN3"/>
    <property type="match status" value="1"/>
</dbReference>
<comment type="caution">
    <text evidence="2">The sequence shown here is derived from an EMBL/GenBank/DDBJ whole genome shotgun (WGS) entry which is preliminary data.</text>
</comment>
<evidence type="ECO:0000313" key="2">
    <source>
        <dbReference type="EMBL" id="ETR71267.1"/>
    </source>
</evidence>
<dbReference type="InterPro" id="IPR008963">
    <property type="entry name" value="Purple_acid_Pase-like_N"/>
</dbReference>
<dbReference type="InterPro" id="IPR015914">
    <property type="entry name" value="PAPs_N"/>
</dbReference>
<feature type="domain" description="Fibronectin type-III" evidence="1">
    <location>
        <begin position="24"/>
        <end position="129"/>
    </location>
</feature>
<dbReference type="Pfam" id="PF16656">
    <property type="entry name" value="Pur_ac_phosph_N"/>
    <property type="match status" value="1"/>
</dbReference>
<dbReference type="InterPro" id="IPR018247">
    <property type="entry name" value="EF_Hand_1_Ca_BS"/>
</dbReference>
<dbReference type="GO" id="GO:0003993">
    <property type="term" value="F:acid phosphatase activity"/>
    <property type="evidence" value="ECO:0007669"/>
    <property type="project" value="InterPro"/>
</dbReference>
<dbReference type="PROSITE" id="PS00018">
    <property type="entry name" value="EF_HAND_1"/>
    <property type="match status" value="1"/>
</dbReference>
<protein>
    <recommendedName>
        <fullName evidence="1">Fibronectin type-III domain-containing protein</fullName>
    </recommendedName>
</protein>
<proteinExistence type="predicted"/>
<sequence>MIKFIKHFVLVVLLLLPPFCVFGSISNIRISNIGSGQFSVSWTSDVEESGYVRYGKQSDNATIWSIGNDDRGQEISSTVHHVTIQGLQSNTTYFYEIVSGENNYDNANNYYTQKTGPFLEPVLNACQPAGRIFKNLEKTELAYNTIVYITILGENKQQDNSSSASVIVTHKTSGYWFIDIANFRTKDLQNSYSIQCGEDLILVEAQAGKDGIAKMKTLAVDAGPERPDMVLKQREESYSLTNIIKVLQVLANISINVTTEEMDMNKDGVINMNDVMYGFSCIFY</sequence>
<organism evidence="2 3">
    <name type="scientific">Candidatus Magnetoglobus multicellularis str. Araruama</name>
    <dbReference type="NCBI Taxonomy" id="890399"/>
    <lineage>
        <taxon>Bacteria</taxon>
        <taxon>Pseudomonadati</taxon>
        <taxon>Thermodesulfobacteriota</taxon>
        <taxon>Desulfobacteria</taxon>
        <taxon>Desulfobacterales</taxon>
        <taxon>Desulfobacteraceae</taxon>
        <taxon>Candidatus Magnetoglobus</taxon>
    </lineage>
</organism>
<evidence type="ECO:0000259" key="1">
    <source>
        <dbReference type="PROSITE" id="PS50853"/>
    </source>
</evidence>
<reference evidence="3" key="1">
    <citation type="submission" date="2012-11" db="EMBL/GenBank/DDBJ databases">
        <authorList>
            <person name="Lucero-Rivera Y.E."/>
            <person name="Tovar-Ramirez D."/>
        </authorList>
    </citation>
    <scope>NUCLEOTIDE SEQUENCE [LARGE SCALE GENOMIC DNA]</scope>
    <source>
        <strain evidence="3">Araruama</strain>
    </source>
</reference>